<dbReference type="GO" id="GO:0005886">
    <property type="term" value="C:plasma membrane"/>
    <property type="evidence" value="ECO:0007669"/>
    <property type="project" value="UniProtKB-SubCell"/>
</dbReference>
<reference evidence="7" key="1">
    <citation type="journal article" date="2014" name="Int. J. Syst. Evol. Microbiol.">
        <title>Complete genome sequence of Corynebacterium casei LMG S-19264T (=DSM 44701T), isolated from a smear-ripened cheese.</title>
        <authorList>
            <consortium name="US DOE Joint Genome Institute (JGI-PGF)"/>
            <person name="Walter F."/>
            <person name="Albersmeier A."/>
            <person name="Kalinowski J."/>
            <person name="Ruckert C."/>
        </authorList>
    </citation>
    <scope>NUCLEOTIDE SEQUENCE</scope>
    <source>
        <strain evidence="7">KCTC 32513</strain>
    </source>
</reference>
<evidence type="ECO:0000256" key="1">
    <source>
        <dbReference type="ARBA" id="ARBA00004533"/>
    </source>
</evidence>
<evidence type="ECO:0000256" key="4">
    <source>
        <dbReference type="ARBA" id="ARBA00022679"/>
    </source>
</evidence>
<reference evidence="7" key="2">
    <citation type="submission" date="2020-09" db="EMBL/GenBank/DDBJ databases">
        <authorList>
            <person name="Sun Q."/>
            <person name="Kim S."/>
        </authorList>
    </citation>
    <scope>NUCLEOTIDE SEQUENCE</scope>
    <source>
        <strain evidence="7">KCTC 32513</strain>
    </source>
</reference>
<dbReference type="RefSeq" id="WP_189497027.1">
    <property type="nucleotide sequence ID" value="NZ_BMZH01000005.1"/>
</dbReference>
<keyword evidence="6 7" id="KW-0012">Acyltransferase</keyword>
<dbReference type="CDD" id="cd07984">
    <property type="entry name" value="LPLAT_LABLAT-like"/>
    <property type="match status" value="1"/>
</dbReference>
<gene>
    <name evidence="7" type="ORF">GCM10009069_14910</name>
</gene>
<accession>A0A8J3CS34</accession>
<keyword evidence="3" id="KW-0997">Cell inner membrane</keyword>
<dbReference type="AlphaFoldDB" id="A0A8J3CS34"/>
<keyword evidence="8" id="KW-1185">Reference proteome</keyword>
<dbReference type="PANTHER" id="PTHR30606">
    <property type="entry name" value="LIPID A BIOSYNTHESIS LAUROYL ACYLTRANSFERASE"/>
    <property type="match status" value="1"/>
</dbReference>
<evidence type="ECO:0000256" key="6">
    <source>
        <dbReference type="ARBA" id="ARBA00023315"/>
    </source>
</evidence>
<evidence type="ECO:0000256" key="2">
    <source>
        <dbReference type="ARBA" id="ARBA00022475"/>
    </source>
</evidence>
<sequence length="302" mass="34209">MSDPIKFSHRVEAFGYDALTGLLRLLPFRFVSWLGGALLRIIGPMTSKQAIAKTNMRIAFPTASDAQLKTYLRDQWDNTGRTFAEFALTDRIHAFDDGSPRNGTSVTVEGLDLFLDNAPAILVSGHFANWEVMAAVLTQSSKPVRVTYRKINNPLIDQRVRAQREAYGTKFLVQKSTHRGGRELFQALRNGESIAIMNDQKFNTGLKLPFFGQDAMTAQGAVRLALKTGRPILPICVVRDGARFHVKFYPPLDWDRVGNRDSDVEAGVRAVTTFIEDRIRENPAQWFWVHRRWPKPVYKNES</sequence>
<proteinExistence type="predicted"/>
<keyword evidence="2" id="KW-1003">Cell membrane</keyword>
<dbReference type="EMBL" id="BMZH01000005">
    <property type="protein sequence ID" value="GHA92882.1"/>
    <property type="molecule type" value="Genomic_DNA"/>
</dbReference>
<dbReference type="PANTHER" id="PTHR30606:SF10">
    <property type="entry name" value="PHOSPHATIDYLINOSITOL MANNOSIDE ACYLTRANSFERASE"/>
    <property type="match status" value="1"/>
</dbReference>
<organism evidence="7 8">
    <name type="scientific">Algimonas arctica</name>
    <dbReference type="NCBI Taxonomy" id="1479486"/>
    <lineage>
        <taxon>Bacteria</taxon>
        <taxon>Pseudomonadati</taxon>
        <taxon>Pseudomonadota</taxon>
        <taxon>Alphaproteobacteria</taxon>
        <taxon>Maricaulales</taxon>
        <taxon>Robiginitomaculaceae</taxon>
        <taxon>Algimonas</taxon>
    </lineage>
</organism>
<comment type="caution">
    <text evidence="7">The sequence shown here is derived from an EMBL/GenBank/DDBJ whole genome shotgun (WGS) entry which is preliminary data.</text>
</comment>
<dbReference type="SUPFAM" id="SSF69593">
    <property type="entry name" value="Glycerol-3-phosphate (1)-acyltransferase"/>
    <property type="match status" value="1"/>
</dbReference>
<dbReference type="Pfam" id="PF03279">
    <property type="entry name" value="Lip_A_acyltrans"/>
    <property type="match status" value="1"/>
</dbReference>
<dbReference type="GO" id="GO:0009247">
    <property type="term" value="P:glycolipid biosynthetic process"/>
    <property type="evidence" value="ECO:0007669"/>
    <property type="project" value="UniProtKB-ARBA"/>
</dbReference>
<keyword evidence="5" id="KW-0472">Membrane</keyword>
<comment type="subcellular location">
    <subcellularLocation>
        <location evidence="1">Cell inner membrane</location>
    </subcellularLocation>
</comment>
<dbReference type="InterPro" id="IPR004960">
    <property type="entry name" value="LipA_acyltrans"/>
</dbReference>
<dbReference type="GO" id="GO:0016746">
    <property type="term" value="F:acyltransferase activity"/>
    <property type="evidence" value="ECO:0007669"/>
    <property type="project" value="UniProtKB-KW"/>
</dbReference>
<name>A0A8J3CS34_9PROT</name>
<evidence type="ECO:0000256" key="3">
    <source>
        <dbReference type="ARBA" id="ARBA00022519"/>
    </source>
</evidence>
<dbReference type="Proteomes" id="UP000634004">
    <property type="component" value="Unassembled WGS sequence"/>
</dbReference>
<evidence type="ECO:0000313" key="8">
    <source>
        <dbReference type="Proteomes" id="UP000634004"/>
    </source>
</evidence>
<evidence type="ECO:0000256" key="5">
    <source>
        <dbReference type="ARBA" id="ARBA00023136"/>
    </source>
</evidence>
<keyword evidence="4" id="KW-0808">Transferase</keyword>
<protein>
    <submittedName>
        <fullName evidence="7">Lipid A biosynthesis lauroyl acyltransferase</fullName>
    </submittedName>
</protein>
<evidence type="ECO:0000313" key="7">
    <source>
        <dbReference type="EMBL" id="GHA92882.1"/>
    </source>
</evidence>